<feature type="coiled-coil region" evidence="1">
    <location>
        <begin position="303"/>
        <end position="337"/>
    </location>
</feature>
<dbReference type="AlphaFoldDB" id="A0A195F3B3"/>
<accession>A0A195F3B3</accession>
<keyword evidence="3" id="KW-1185">Reference proteome</keyword>
<proteinExistence type="predicted"/>
<evidence type="ECO:0000256" key="1">
    <source>
        <dbReference type="SAM" id="Coils"/>
    </source>
</evidence>
<name>A0A195F3B3_9HYME</name>
<evidence type="ECO:0000313" key="2">
    <source>
        <dbReference type="EMBL" id="KYN34953.1"/>
    </source>
</evidence>
<sequence>ARDESPTRSEIQGCLGTTLAQVLFDYSHQEAVKLLDSVPTKLSQQLCCASQDSQLNAMEMWMEKQKILKSCLHSDILALGEVELKKFQAEIEAITQKKLRHEFTEECHTFEAEKRFVIRRNADEIHTKYEEYFKAAQQELKEKLQVELMNIEAKCNKELQKAIIKTQMDTTHDVLRKIRPQMNWVVTSLYNELEQTRRAQKEKMIVDFDNIMSFAIFFKFFAKCPKLKTDKQHLNARIKLDTRIKEIESKKMEEIRAQRHKLEIQNVINVIYTLFMERLRSSLQLQAINKYFDEKIKSLHEFIAKQEETINTMSEKITKYHNKNKMLKTKIDALTKEFQKFINFAFNTLPEHADFLLPLDLLSVNSANKEDSKQEKKR</sequence>
<organism evidence="2 3">
    <name type="scientific">Trachymyrmex septentrionalis</name>
    <dbReference type="NCBI Taxonomy" id="34720"/>
    <lineage>
        <taxon>Eukaryota</taxon>
        <taxon>Metazoa</taxon>
        <taxon>Ecdysozoa</taxon>
        <taxon>Arthropoda</taxon>
        <taxon>Hexapoda</taxon>
        <taxon>Insecta</taxon>
        <taxon>Pterygota</taxon>
        <taxon>Neoptera</taxon>
        <taxon>Endopterygota</taxon>
        <taxon>Hymenoptera</taxon>
        <taxon>Apocrita</taxon>
        <taxon>Aculeata</taxon>
        <taxon>Formicoidea</taxon>
        <taxon>Formicidae</taxon>
        <taxon>Myrmicinae</taxon>
        <taxon>Trachymyrmex</taxon>
    </lineage>
</organism>
<evidence type="ECO:0000313" key="3">
    <source>
        <dbReference type="Proteomes" id="UP000078541"/>
    </source>
</evidence>
<feature type="non-terminal residue" evidence="2">
    <location>
        <position position="1"/>
    </location>
</feature>
<dbReference type="STRING" id="34720.A0A195F3B3"/>
<gene>
    <name evidence="2" type="ORF">ALC56_10921</name>
</gene>
<keyword evidence="1" id="KW-0175">Coiled coil</keyword>
<reference evidence="2 3" key="1">
    <citation type="submission" date="2016-03" db="EMBL/GenBank/DDBJ databases">
        <title>Trachymyrmex septentrionalis WGS genome.</title>
        <authorList>
            <person name="Nygaard S."/>
            <person name="Hu H."/>
            <person name="Boomsma J."/>
            <person name="Zhang G."/>
        </authorList>
    </citation>
    <scope>NUCLEOTIDE SEQUENCE [LARGE SCALE GENOMIC DNA]</scope>
    <source>
        <strain evidence="2">Tsep2-gDNA-1</strain>
        <tissue evidence="2">Whole body</tissue>
    </source>
</reference>
<dbReference type="Proteomes" id="UP000078541">
    <property type="component" value="Unassembled WGS sequence"/>
</dbReference>
<protein>
    <submittedName>
        <fullName evidence="2">Uncharacterized protein</fullName>
    </submittedName>
</protein>
<dbReference type="EMBL" id="KQ981855">
    <property type="protein sequence ID" value="KYN34953.1"/>
    <property type="molecule type" value="Genomic_DNA"/>
</dbReference>
<feature type="coiled-coil region" evidence="1">
    <location>
        <begin position="134"/>
        <end position="161"/>
    </location>
</feature>